<evidence type="ECO:0000256" key="4">
    <source>
        <dbReference type="SAM" id="Phobius"/>
    </source>
</evidence>
<keyword evidence="1" id="KW-0805">Transcription regulation</keyword>
<dbReference type="PANTHER" id="PTHR44688">
    <property type="entry name" value="DNA-BINDING TRANSCRIPTIONAL ACTIVATOR DEVR_DOSR"/>
    <property type="match status" value="1"/>
</dbReference>
<proteinExistence type="predicted"/>
<name>A0A0A8B5F4_9ACTN</name>
<dbReference type="STRING" id="1531429.JI75_04545"/>
<keyword evidence="4" id="KW-0472">Membrane</keyword>
<dbReference type="CDD" id="cd06170">
    <property type="entry name" value="LuxR_C_like"/>
    <property type="match status" value="1"/>
</dbReference>
<dbReference type="PANTHER" id="PTHR44688:SF16">
    <property type="entry name" value="DNA-BINDING TRANSCRIPTIONAL ACTIVATOR DEVR_DOSR"/>
    <property type="match status" value="1"/>
</dbReference>
<feature type="transmembrane region" description="Helical" evidence="4">
    <location>
        <begin position="293"/>
        <end position="319"/>
    </location>
</feature>
<organism evidence="6 7">
    <name type="scientific">Berryella intestinalis</name>
    <dbReference type="NCBI Taxonomy" id="1531429"/>
    <lineage>
        <taxon>Bacteria</taxon>
        <taxon>Bacillati</taxon>
        <taxon>Actinomycetota</taxon>
        <taxon>Coriobacteriia</taxon>
        <taxon>Eggerthellales</taxon>
        <taxon>Eggerthellaceae</taxon>
        <taxon>Berryella</taxon>
    </lineage>
</organism>
<accession>A0A0A8B5F4</accession>
<feature type="transmembrane region" description="Helical" evidence="4">
    <location>
        <begin position="267"/>
        <end position="287"/>
    </location>
</feature>
<keyword evidence="3" id="KW-0804">Transcription</keyword>
<evidence type="ECO:0000256" key="2">
    <source>
        <dbReference type="ARBA" id="ARBA00023125"/>
    </source>
</evidence>
<protein>
    <recommendedName>
        <fullName evidence="5">HTH luxR-type domain-containing protein</fullName>
    </recommendedName>
</protein>
<feature type="transmembrane region" description="Helical" evidence="4">
    <location>
        <begin position="326"/>
        <end position="346"/>
    </location>
</feature>
<feature type="transmembrane region" description="Helical" evidence="4">
    <location>
        <begin position="163"/>
        <end position="181"/>
    </location>
</feature>
<dbReference type="Proteomes" id="UP000031121">
    <property type="component" value="Chromosome"/>
</dbReference>
<keyword evidence="4" id="KW-0812">Transmembrane</keyword>
<evidence type="ECO:0000313" key="6">
    <source>
        <dbReference type="EMBL" id="AJC12043.1"/>
    </source>
</evidence>
<dbReference type="KEGG" id="cbac:JI75_04545"/>
<feature type="transmembrane region" description="Helical" evidence="4">
    <location>
        <begin position="106"/>
        <end position="127"/>
    </location>
</feature>
<reference evidence="6 7" key="2">
    <citation type="journal article" date="2015" name="Genome Announc.">
        <title>Complete Genome Sequence of Coriobacteriaceae Strain 68-1-3, a Novel Mucus-Degrading Isolate from the Swine Intestinal Tract.</title>
        <authorList>
            <person name="Looft T."/>
            <person name="Bayles D.O."/>
            <person name="Alt D.P."/>
            <person name="Stanton T.B."/>
        </authorList>
    </citation>
    <scope>NUCLEOTIDE SEQUENCE [LARGE SCALE GENOMIC DNA]</scope>
    <source>
        <strain evidence="6 7">68-1-3</strain>
    </source>
</reference>
<dbReference type="Gene3D" id="1.10.10.10">
    <property type="entry name" value="Winged helix-like DNA-binding domain superfamily/Winged helix DNA-binding domain"/>
    <property type="match status" value="1"/>
</dbReference>
<gene>
    <name evidence="6" type="ORF">JI75_04545</name>
</gene>
<dbReference type="HOGENOM" id="CLU_027066_1_0_11"/>
<dbReference type="GO" id="GO:0003677">
    <property type="term" value="F:DNA binding"/>
    <property type="evidence" value="ECO:0007669"/>
    <property type="project" value="UniProtKB-KW"/>
</dbReference>
<dbReference type="SMART" id="SM00421">
    <property type="entry name" value="HTH_LUXR"/>
    <property type="match status" value="1"/>
</dbReference>
<dbReference type="SUPFAM" id="SSF46894">
    <property type="entry name" value="C-terminal effector domain of the bipartite response regulators"/>
    <property type="match status" value="1"/>
</dbReference>
<feature type="transmembrane region" description="Helical" evidence="4">
    <location>
        <begin position="81"/>
        <end position="100"/>
    </location>
</feature>
<dbReference type="InterPro" id="IPR036388">
    <property type="entry name" value="WH-like_DNA-bd_sf"/>
</dbReference>
<dbReference type="AlphaFoldDB" id="A0A0A8B5F4"/>
<keyword evidence="2" id="KW-0238">DNA-binding</keyword>
<evidence type="ECO:0000256" key="1">
    <source>
        <dbReference type="ARBA" id="ARBA00023015"/>
    </source>
</evidence>
<keyword evidence="7" id="KW-1185">Reference proteome</keyword>
<feature type="transmembrane region" description="Helical" evidence="4">
    <location>
        <begin position="237"/>
        <end position="260"/>
    </location>
</feature>
<sequence length="506" mass="54608">MRIVSASRAKKLIQGMRLHHLGFCLFWAVTFVALSGFRGGAVAGGSWHAYLAFEQIALPVAVGALAGWCMWSRAPLPFRSALLAGSLLSGGVLLYFFSFQLDRGDIVLACMAGALLGCSCALFFLLWQTFFATEGQQHAMVYIPVSAALSVILYLLIGLLPTPMLALVSIAVLPFMATYTLEKSLSEVEMYPIEPFDRTSLRSTVRDLWRPVFCASAIGFMWKLVSNLPLLASMDGYGSYATLLGFGAAALLVAFLELFLSRGFAILQVYQVLFPLITGVFLLPVFFGERYAALLSGMLMLGFEVVNLLLIITCAVYSARHARCPIALYGLCIVPVLTSLALGGSLGSMLSPLAAFDFAFVVNVLFVCIYLLSFALLLASRGRASEAPASIADEELAAFSGGGTDAYAGSSGLSTVNGPETMNGGFEATRFDREAATDRFLREGGLSTREMEVAGLLLRGHTMAAIACKLFISENTVRGHAKSIYRKFGVHSRQELVDRHEEALSE</sequence>
<keyword evidence="4" id="KW-1133">Transmembrane helix</keyword>
<dbReference type="PROSITE" id="PS50043">
    <property type="entry name" value="HTH_LUXR_2"/>
    <property type="match status" value="1"/>
</dbReference>
<reference evidence="7" key="1">
    <citation type="submission" date="2014-08" db="EMBL/GenBank/DDBJ databases">
        <title>Coriobacteriaceae sp. complete genome.</title>
        <authorList>
            <person name="Looft T."/>
            <person name="Bayles D.O."/>
            <person name="Stanton T.B."/>
        </authorList>
    </citation>
    <scope>NUCLEOTIDE SEQUENCE [LARGE SCALE GENOMIC DNA]</scope>
    <source>
        <strain evidence="7">68-1-3</strain>
    </source>
</reference>
<feature type="transmembrane region" description="Helical" evidence="4">
    <location>
        <begin position="358"/>
        <end position="379"/>
    </location>
</feature>
<evidence type="ECO:0000256" key="3">
    <source>
        <dbReference type="ARBA" id="ARBA00023163"/>
    </source>
</evidence>
<dbReference type="GO" id="GO:0006355">
    <property type="term" value="P:regulation of DNA-templated transcription"/>
    <property type="evidence" value="ECO:0007669"/>
    <property type="project" value="InterPro"/>
</dbReference>
<feature type="transmembrane region" description="Helical" evidence="4">
    <location>
        <begin position="21"/>
        <end position="41"/>
    </location>
</feature>
<feature type="transmembrane region" description="Helical" evidence="4">
    <location>
        <begin position="139"/>
        <end position="157"/>
    </location>
</feature>
<dbReference type="InterPro" id="IPR016032">
    <property type="entry name" value="Sig_transdc_resp-reg_C-effctor"/>
</dbReference>
<dbReference type="EMBL" id="CP009302">
    <property type="protein sequence ID" value="AJC12043.1"/>
    <property type="molecule type" value="Genomic_DNA"/>
</dbReference>
<evidence type="ECO:0000313" key="7">
    <source>
        <dbReference type="Proteomes" id="UP000031121"/>
    </source>
</evidence>
<evidence type="ECO:0000259" key="5">
    <source>
        <dbReference type="PROSITE" id="PS50043"/>
    </source>
</evidence>
<dbReference type="Pfam" id="PF00196">
    <property type="entry name" value="GerE"/>
    <property type="match status" value="1"/>
</dbReference>
<dbReference type="InterPro" id="IPR000792">
    <property type="entry name" value="Tscrpt_reg_LuxR_C"/>
</dbReference>
<feature type="domain" description="HTH luxR-type" evidence="5">
    <location>
        <begin position="439"/>
        <end position="504"/>
    </location>
</feature>
<dbReference type="PRINTS" id="PR00038">
    <property type="entry name" value="HTHLUXR"/>
</dbReference>